<dbReference type="GO" id="GO:0035145">
    <property type="term" value="C:exon-exon junction complex"/>
    <property type="evidence" value="ECO:0007669"/>
    <property type="project" value="TreeGrafter"/>
</dbReference>
<dbReference type="SMART" id="SM01273">
    <property type="entry name" value="Mago-bind"/>
    <property type="match status" value="1"/>
</dbReference>
<evidence type="ECO:0000313" key="4">
    <source>
        <dbReference type="Proteomes" id="UP000789831"/>
    </source>
</evidence>
<organism evidence="3 4">
    <name type="scientific">Ambispora gerdemannii</name>
    <dbReference type="NCBI Taxonomy" id="144530"/>
    <lineage>
        <taxon>Eukaryota</taxon>
        <taxon>Fungi</taxon>
        <taxon>Fungi incertae sedis</taxon>
        <taxon>Mucoromycota</taxon>
        <taxon>Glomeromycotina</taxon>
        <taxon>Glomeromycetes</taxon>
        <taxon>Archaeosporales</taxon>
        <taxon>Ambisporaceae</taxon>
        <taxon>Ambispora</taxon>
    </lineage>
</organism>
<dbReference type="AlphaFoldDB" id="A0A9N8VKX3"/>
<dbReference type="PANTHER" id="PTHR22959:SF0">
    <property type="entry name" value="PARTNER OF Y14 AND MAGO"/>
    <property type="match status" value="1"/>
</dbReference>
<reference evidence="3" key="1">
    <citation type="submission" date="2021-06" db="EMBL/GenBank/DDBJ databases">
        <authorList>
            <person name="Kallberg Y."/>
            <person name="Tangrot J."/>
            <person name="Rosling A."/>
        </authorList>
    </citation>
    <scope>NUCLEOTIDE SEQUENCE</scope>
    <source>
        <strain evidence="3">MT106</strain>
    </source>
</reference>
<dbReference type="InterPro" id="IPR039333">
    <property type="entry name" value="PYM1"/>
</dbReference>
<dbReference type="Pfam" id="PF09282">
    <property type="entry name" value="Mago-bind"/>
    <property type="match status" value="1"/>
</dbReference>
<feature type="region of interest" description="Disordered" evidence="1">
    <location>
        <begin position="66"/>
        <end position="90"/>
    </location>
</feature>
<dbReference type="GO" id="GO:0005737">
    <property type="term" value="C:cytoplasm"/>
    <property type="evidence" value="ECO:0007669"/>
    <property type="project" value="TreeGrafter"/>
</dbReference>
<feature type="region of interest" description="Disordered" evidence="1">
    <location>
        <begin position="1"/>
        <end position="22"/>
    </location>
</feature>
<dbReference type="GO" id="GO:0003723">
    <property type="term" value="F:RNA binding"/>
    <property type="evidence" value="ECO:0007669"/>
    <property type="project" value="TreeGrafter"/>
</dbReference>
<evidence type="ECO:0000313" key="3">
    <source>
        <dbReference type="EMBL" id="CAG8458359.1"/>
    </source>
</evidence>
<dbReference type="OrthoDB" id="21625at2759"/>
<evidence type="ECO:0000259" key="2">
    <source>
        <dbReference type="SMART" id="SM01273"/>
    </source>
</evidence>
<comment type="caution">
    <text evidence="3">The sequence shown here is derived from an EMBL/GenBank/DDBJ whole genome shotgun (WGS) entry which is preliminary data.</text>
</comment>
<protein>
    <submittedName>
        <fullName evidence="3">11223_t:CDS:1</fullName>
    </submittedName>
</protein>
<dbReference type="PANTHER" id="PTHR22959">
    <property type="entry name" value="PYM PROTEIN"/>
    <property type="match status" value="1"/>
</dbReference>
<gene>
    <name evidence="3" type="ORF">AGERDE_LOCUS2118</name>
</gene>
<feature type="compositionally biased region" description="Low complexity" evidence="1">
    <location>
        <begin position="1"/>
        <end position="13"/>
    </location>
</feature>
<feature type="domain" description="WIBG Mago-binding" evidence="2">
    <location>
        <begin position="23"/>
        <end position="49"/>
    </location>
</feature>
<proteinExistence type="predicted"/>
<dbReference type="EMBL" id="CAJVPL010000166">
    <property type="protein sequence ID" value="CAG8458359.1"/>
    <property type="molecule type" value="Genomic_DNA"/>
</dbReference>
<name>A0A9N8VKX3_9GLOM</name>
<dbReference type="InterPro" id="IPR015362">
    <property type="entry name" value="WIBG_mago-bd"/>
</dbReference>
<feature type="compositionally biased region" description="Polar residues" evidence="1">
    <location>
        <begin position="111"/>
        <end position="144"/>
    </location>
</feature>
<accession>A0A9N8VKX3</accession>
<dbReference type="InterPro" id="IPR036348">
    <property type="entry name" value="WIBG_N_sf"/>
</dbReference>
<feature type="region of interest" description="Disordered" evidence="1">
    <location>
        <begin position="110"/>
        <end position="144"/>
    </location>
</feature>
<dbReference type="Proteomes" id="UP000789831">
    <property type="component" value="Unassembled WGS sequence"/>
</dbReference>
<dbReference type="GO" id="GO:1903259">
    <property type="term" value="P:exon-exon junction complex disassembly"/>
    <property type="evidence" value="ECO:0007669"/>
    <property type="project" value="InterPro"/>
</dbReference>
<evidence type="ECO:0000256" key="1">
    <source>
        <dbReference type="SAM" id="MobiDB-lite"/>
    </source>
</evidence>
<sequence>MSDSSSRSSSAPSLAGIITTSNNERIIPATRRADGSLRPERRVREGFVPLEDVQRYKNVRVAAIEQTTLNKKRSEEESGSSFADNEEKNIDMDDLLSQKLENLSIEPMTSVKASATSSIVNTQKGSPSSNSIETENQSTKQTSSEVVITISQMEALKKRTKALEKKIRQIEQLVQRQETGESLNSDQLEKIERLAEFRDELQRIKDGEE</sequence>
<keyword evidence="4" id="KW-1185">Reference proteome</keyword>
<dbReference type="SUPFAM" id="SSF101931">
    <property type="entry name" value="Pym (Within the bgcn gene intron protein, WIBG), N-terminal domain"/>
    <property type="match status" value="1"/>
</dbReference>